<dbReference type="Gene3D" id="3.90.1200.10">
    <property type="match status" value="1"/>
</dbReference>
<dbReference type="PANTHER" id="PTHR21310">
    <property type="entry name" value="AMINOGLYCOSIDE PHOSPHOTRANSFERASE-RELATED-RELATED"/>
    <property type="match status" value="1"/>
</dbReference>
<dbReference type="Pfam" id="PF01636">
    <property type="entry name" value="APH"/>
    <property type="match status" value="1"/>
</dbReference>
<evidence type="ECO:0000313" key="2">
    <source>
        <dbReference type="EMBL" id="KAK8063764.1"/>
    </source>
</evidence>
<dbReference type="CDD" id="cd05120">
    <property type="entry name" value="APH_ChoK_like"/>
    <property type="match status" value="1"/>
</dbReference>
<proteinExistence type="predicted"/>
<dbReference type="EMBL" id="JAQQWM010000005">
    <property type="protein sequence ID" value="KAK8063764.1"/>
    <property type="molecule type" value="Genomic_DNA"/>
</dbReference>
<protein>
    <recommendedName>
        <fullName evidence="1">Aminoglycoside phosphotransferase domain-containing protein</fullName>
    </recommendedName>
</protein>
<sequence>MYLKTAGLTWHESLANEYGALSLMRQHTRMPVPRPLDLASDSDKSYLLTSRVSGVRLGSCIDTLSEDEEHLLVYDLQKYIGQLRAIPKDATSKYAIINAVNEACYDHRVNMSLDYDENRGDFVGPFVNEEQFNEILQTPALPGVSHCSGHKIVFTHSDLNMRNVLVHNGRLSGIVDWENSGWYPEYWDYTKAHFITKLRRRWLRIVDVVFKQYGDYENELATERQLWDYCHIAEVQPKTVGYILRGITRSADLQSLIMTTYKHASSTVVYGCMHWGLILTAPNQTPVLHHASNRAGPWSYEVRAGKPEKSMTLIVLMGALLEEQVKHSHVVSGSKMFLWHFMQLGKVLFPLTSTNTLLNALERAAVRHAANNAKSAESGSGATVINDVDSIGQ</sequence>
<reference evidence="2 3" key="1">
    <citation type="submission" date="2023-01" db="EMBL/GenBank/DDBJ databases">
        <title>Analysis of 21 Apiospora genomes using comparative genomics revels a genus with tremendous synthesis potential of carbohydrate active enzymes and secondary metabolites.</title>
        <authorList>
            <person name="Sorensen T."/>
        </authorList>
    </citation>
    <scope>NUCLEOTIDE SEQUENCE [LARGE SCALE GENOMIC DNA]</scope>
    <source>
        <strain evidence="2 3">CBS 83171</strain>
    </source>
</reference>
<organism evidence="2 3">
    <name type="scientific">Apiospora saccharicola</name>
    <dbReference type="NCBI Taxonomy" id="335842"/>
    <lineage>
        <taxon>Eukaryota</taxon>
        <taxon>Fungi</taxon>
        <taxon>Dikarya</taxon>
        <taxon>Ascomycota</taxon>
        <taxon>Pezizomycotina</taxon>
        <taxon>Sordariomycetes</taxon>
        <taxon>Xylariomycetidae</taxon>
        <taxon>Amphisphaeriales</taxon>
        <taxon>Apiosporaceae</taxon>
        <taxon>Apiospora</taxon>
    </lineage>
</organism>
<dbReference type="InterPro" id="IPR002575">
    <property type="entry name" value="Aminoglycoside_PTrfase"/>
</dbReference>
<dbReference type="PANTHER" id="PTHR21310:SF58">
    <property type="entry name" value="AMINOGLYCOSIDE PHOSPHOTRANSFERASE DOMAIN-CONTAINING PROTEIN"/>
    <property type="match status" value="1"/>
</dbReference>
<dbReference type="Proteomes" id="UP001446871">
    <property type="component" value="Unassembled WGS sequence"/>
</dbReference>
<dbReference type="InterPro" id="IPR051678">
    <property type="entry name" value="AGP_Transferase"/>
</dbReference>
<dbReference type="InterPro" id="IPR011009">
    <property type="entry name" value="Kinase-like_dom_sf"/>
</dbReference>
<gene>
    <name evidence="2" type="ORF">PG996_008416</name>
</gene>
<comment type="caution">
    <text evidence="2">The sequence shown here is derived from an EMBL/GenBank/DDBJ whole genome shotgun (WGS) entry which is preliminary data.</text>
</comment>
<accession>A0ABR1UXU5</accession>
<evidence type="ECO:0000313" key="3">
    <source>
        <dbReference type="Proteomes" id="UP001446871"/>
    </source>
</evidence>
<feature type="domain" description="Aminoglycoside phosphotransferase" evidence="1">
    <location>
        <begin position="7"/>
        <end position="198"/>
    </location>
</feature>
<name>A0ABR1UXU5_9PEZI</name>
<dbReference type="SUPFAM" id="SSF56112">
    <property type="entry name" value="Protein kinase-like (PK-like)"/>
    <property type="match status" value="1"/>
</dbReference>
<dbReference type="Gene3D" id="3.30.200.150">
    <property type="match status" value="1"/>
</dbReference>
<evidence type="ECO:0000259" key="1">
    <source>
        <dbReference type="Pfam" id="PF01636"/>
    </source>
</evidence>
<keyword evidence="3" id="KW-1185">Reference proteome</keyword>
<feature type="non-terminal residue" evidence="2">
    <location>
        <position position="393"/>
    </location>
</feature>